<keyword evidence="1" id="KW-0472">Membrane</keyword>
<keyword evidence="1" id="KW-1133">Transmembrane helix</keyword>
<keyword evidence="3" id="KW-1185">Reference proteome</keyword>
<evidence type="ECO:0000313" key="2">
    <source>
        <dbReference type="EMBL" id="QLG46002.1"/>
    </source>
</evidence>
<name>A0A7H9ARJ3_9FLAO</name>
<feature type="transmembrane region" description="Helical" evidence="1">
    <location>
        <begin position="70"/>
        <end position="94"/>
    </location>
</feature>
<accession>A0A7H9ARJ3</accession>
<dbReference type="KEGG" id="cagg:HYG79_11815"/>
<gene>
    <name evidence="2" type="ORF">HYG79_11815</name>
</gene>
<proteinExistence type="predicted"/>
<evidence type="ECO:0000256" key="1">
    <source>
        <dbReference type="SAM" id="Phobius"/>
    </source>
</evidence>
<dbReference type="EMBL" id="CP058595">
    <property type="protein sequence ID" value="QLG46002.1"/>
    <property type="molecule type" value="Genomic_DNA"/>
</dbReference>
<dbReference type="AlphaFoldDB" id="A0A7H9ARJ3"/>
<dbReference type="Proteomes" id="UP000509302">
    <property type="component" value="Chromosome"/>
</dbReference>
<reference evidence="2 3" key="1">
    <citation type="journal article" date="2006" name="Int. J. Syst. Evol. Microbiol.">
        <title>Costertonia aggregata gen. nov., sp. nov., a mesophilic marine bacterium of the family Flavobacteriaceae, isolated from a mature biofilm.</title>
        <authorList>
            <person name="Kwon K.K."/>
            <person name="Lee Y.K."/>
            <person name="Lee H.K."/>
        </authorList>
    </citation>
    <scope>NUCLEOTIDE SEQUENCE [LARGE SCALE GENOMIC DNA]</scope>
    <source>
        <strain evidence="2 3">KCCM 42265</strain>
    </source>
</reference>
<dbReference type="RefSeq" id="WP_179242288.1">
    <property type="nucleotide sequence ID" value="NZ_CP058595.1"/>
</dbReference>
<sequence length="135" mass="15320">MKEQTPANITFGLLAKLPKSELQLLVKEYIAYSGKVKYVYYFIFGFFAIVMTYNLVFAGRSFPIHDYKNIQNTMVGVVGIFLLIFLGVAGYVLAKLIRLKKRINSIAEKCRLNKKALRSEFHLFVKTTIGGTGIK</sequence>
<organism evidence="2 3">
    <name type="scientific">Costertonia aggregata</name>
    <dbReference type="NCBI Taxonomy" id="343403"/>
    <lineage>
        <taxon>Bacteria</taxon>
        <taxon>Pseudomonadati</taxon>
        <taxon>Bacteroidota</taxon>
        <taxon>Flavobacteriia</taxon>
        <taxon>Flavobacteriales</taxon>
        <taxon>Flavobacteriaceae</taxon>
        <taxon>Costertonia</taxon>
    </lineage>
</organism>
<keyword evidence="1" id="KW-0812">Transmembrane</keyword>
<evidence type="ECO:0000313" key="3">
    <source>
        <dbReference type="Proteomes" id="UP000509302"/>
    </source>
</evidence>
<feature type="transmembrane region" description="Helical" evidence="1">
    <location>
        <begin position="38"/>
        <end position="58"/>
    </location>
</feature>
<protein>
    <submittedName>
        <fullName evidence="2">Uncharacterized protein</fullName>
    </submittedName>
</protein>